<reference evidence="2 3" key="1">
    <citation type="submission" date="2016-06" db="EMBL/GenBank/DDBJ databases">
        <title>Draft genome of Moraxella lacunata CCUG 57757A.</title>
        <authorList>
            <person name="Salva-Serra F."/>
            <person name="Engstrom-Jakobsson H."/>
            <person name="Thorell K."/>
            <person name="Gonzales-Siles L."/>
            <person name="Karlsson R."/>
            <person name="Boulund F."/>
            <person name="Engstrand L."/>
            <person name="Kristiansson E."/>
            <person name="Moore E."/>
        </authorList>
    </citation>
    <scope>NUCLEOTIDE SEQUENCE [LARGE SCALE GENOMIC DNA]</scope>
    <source>
        <strain evidence="2 3">CCUG 57757A</strain>
    </source>
</reference>
<dbReference type="Gene3D" id="1.10.260.40">
    <property type="entry name" value="lambda repressor-like DNA-binding domains"/>
    <property type="match status" value="1"/>
</dbReference>
<evidence type="ECO:0000313" key="3">
    <source>
        <dbReference type="Proteomes" id="UP000092607"/>
    </source>
</evidence>
<gene>
    <name evidence="2" type="ORF">A9309_01250</name>
</gene>
<dbReference type="Proteomes" id="UP000092607">
    <property type="component" value="Unassembled WGS sequence"/>
</dbReference>
<evidence type="ECO:0000259" key="1">
    <source>
        <dbReference type="Pfam" id="PF08346"/>
    </source>
</evidence>
<dbReference type="AlphaFoldDB" id="A0A1B8Q8A4"/>
<sequence length="249" mass="28011">MSTLPQNPPTVEISQNLVPTFEGNINGERQLLVNARELHAFLESKQEFTAWISKRIGKYEFVENQDYLIDKVIIQVPHQGGMRQSTKTDYHLTLDMAKELSMVERNAKGKEARRYFIDCEKRLYALAVSGTADPLTVITAHLQKMSDNMQILANATTATMAKLDHTERYISLLELNQKGHIKVTPEVIEQVKAMKADGYSQANIGRMLRISPATVSQIVNGTYKGNSLTRDDNIARMVETAKSVLEQGE</sequence>
<accession>A0A1B8Q8A4</accession>
<dbReference type="PANTHER" id="PTHR36180">
    <property type="entry name" value="DNA-BINDING PROTEIN-RELATED-RELATED"/>
    <property type="match status" value="1"/>
</dbReference>
<dbReference type="InterPro" id="IPR010982">
    <property type="entry name" value="Lambda_DNA-bd_dom_sf"/>
</dbReference>
<organism evidence="2 3">
    <name type="scientific">Moraxella lacunata</name>
    <dbReference type="NCBI Taxonomy" id="477"/>
    <lineage>
        <taxon>Bacteria</taxon>
        <taxon>Pseudomonadati</taxon>
        <taxon>Pseudomonadota</taxon>
        <taxon>Gammaproteobacteria</taxon>
        <taxon>Moraxellales</taxon>
        <taxon>Moraxellaceae</taxon>
        <taxon>Moraxella</taxon>
    </lineage>
</organism>
<dbReference type="PANTHER" id="PTHR36180:SF1">
    <property type="entry name" value="ANTA_ANTB ANTIREPRESSOR DOMAIN-CONTAINING PROTEIN"/>
    <property type="match status" value="1"/>
</dbReference>
<dbReference type="EMBL" id="LZMS01000002">
    <property type="protein sequence ID" value="OBX67263.1"/>
    <property type="molecule type" value="Genomic_DNA"/>
</dbReference>
<evidence type="ECO:0000313" key="2">
    <source>
        <dbReference type="EMBL" id="OBX67263.1"/>
    </source>
</evidence>
<dbReference type="Pfam" id="PF08346">
    <property type="entry name" value="AntA"/>
    <property type="match status" value="1"/>
</dbReference>
<dbReference type="OrthoDB" id="79831at2"/>
<feature type="domain" description="AntA/AntB antirepressor" evidence="1">
    <location>
        <begin position="33"/>
        <end position="106"/>
    </location>
</feature>
<dbReference type="GO" id="GO:0003677">
    <property type="term" value="F:DNA binding"/>
    <property type="evidence" value="ECO:0007669"/>
    <property type="project" value="InterPro"/>
</dbReference>
<dbReference type="InterPro" id="IPR013557">
    <property type="entry name" value="AntA/B_antirep"/>
</dbReference>
<dbReference type="RefSeq" id="WP_065256127.1">
    <property type="nucleotide sequence ID" value="NZ_LZDR01000062.1"/>
</dbReference>
<proteinExistence type="predicted"/>
<protein>
    <recommendedName>
        <fullName evidence="1">AntA/AntB antirepressor domain-containing protein</fullName>
    </recommendedName>
</protein>
<comment type="caution">
    <text evidence="2">The sequence shown here is derived from an EMBL/GenBank/DDBJ whole genome shotgun (WGS) entry which is preliminary data.</text>
</comment>
<name>A0A1B8Q8A4_MORLA</name>